<name>A0ABU3KA47_9BACT</name>
<dbReference type="EMBL" id="JAQOUE010000001">
    <property type="protein sequence ID" value="MDT7043267.1"/>
    <property type="molecule type" value="Genomic_DNA"/>
</dbReference>
<proteinExistence type="predicted"/>
<dbReference type="Pfam" id="PF01391">
    <property type="entry name" value="Collagen"/>
    <property type="match status" value="1"/>
</dbReference>
<protein>
    <recommendedName>
        <fullName evidence="5">Collagen triple helix repeat protein</fullName>
    </recommendedName>
</protein>
<dbReference type="RefSeq" id="WP_313833808.1">
    <property type="nucleotide sequence ID" value="NZ_JAQOUE010000001.1"/>
</dbReference>
<reference evidence="3 4" key="1">
    <citation type="journal article" date="2023" name="ISME J.">
        <title>Cultivation and genomic characterization of novel and ubiquitous marine nitrite-oxidizing bacteria from the Nitrospirales.</title>
        <authorList>
            <person name="Mueller A.J."/>
            <person name="Daebeler A."/>
            <person name="Herbold C.W."/>
            <person name="Kirkegaard R.H."/>
            <person name="Daims H."/>
        </authorList>
    </citation>
    <scope>NUCLEOTIDE SEQUENCE [LARGE SCALE GENOMIC DNA]</scope>
    <source>
        <strain evidence="3 4">EB</strain>
    </source>
</reference>
<keyword evidence="2" id="KW-0732">Signal</keyword>
<evidence type="ECO:0000256" key="2">
    <source>
        <dbReference type="SAM" id="SignalP"/>
    </source>
</evidence>
<evidence type="ECO:0000256" key="1">
    <source>
        <dbReference type="SAM" id="MobiDB-lite"/>
    </source>
</evidence>
<feature type="chain" id="PRO_5045253416" description="Collagen triple helix repeat protein" evidence="2">
    <location>
        <begin position="32"/>
        <end position="273"/>
    </location>
</feature>
<keyword evidence="4" id="KW-1185">Reference proteome</keyword>
<dbReference type="Proteomes" id="UP001250932">
    <property type="component" value="Unassembled WGS sequence"/>
</dbReference>
<dbReference type="InterPro" id="IPR008160">
    <property type="entry name" value="Collagen"/>
</dbReference>
<gene>
    <name evidence="3" type="ORF">PPG34_12975</name>
</gene>
<dbReference type="Gene3D" id="2.60.40.10">
    <property type="entry name" value="Immunoglobulins"/>
    <property type="match status" value="1"/>
</dbReference>
<feature type="compositionally biased region" description="Low complexity" evidence="1">
    <location>
        <begin position="146"/>
        <end position="164"/>
    </location>
</feature>
<accession>A0ABU3KA47</accession>
<feature type="signal peptide" evidence="2">
    <location>
        <begin position="1"/>
        <end position="31"/>
    </location>
</feature>
<organism evidence="3 4">
    <name type="scientific">Candidatus Nitronereus thalassa</name>
    <dbReference type="NCBI Taxonomy" id="3020898"/>
    <lineage>
        <taxon>Bacteria</taxon>
        <taxon>Pseudomonadati</taxon>
        <taxon>Nitrospirota</taxon>
        <taxon>Nitrospiria</taxon>
        <taxon>Nitrospirales</taxon>
        <taxon>Nitrospiraceae</taxon>
        <taxon>Candidatus Nitronereus</taxon>
    </lineage>
</organism>
<evidence type="ECO:0000313" key="4">
    <source>
        <dbReference type="Proteomes" id="UP001250932"/>
    </source>
</evidence>
<dbReference type="PANTHER" id="PTHR24637:SF421">
    <property type="entry name" value="CUTICLE COLLAGEN DPY-2"/>
    <property type="match status" value="1"/>
</dbReference>
<sequence length="273" mass="27867">MTRSSCRKAACIRGGLLAGVILLCLATLSWAAQPDPSLPGNHLVIKEVDVNVGTTETTFTIRGEYFSFVNLSDLVVTLGEFGPLTIDGVPTDANIVAKYPAVIQPGDYLLSVFTGNGQSKHDEYDLTIGAVGPQGPQGEPGPTGPQGPAGADGAQGPQGDLGPIGPTGPIGPQGPVGPAGPQGPPGPSGGGQVLDFVRVSQDFTPPLGNFSGQVTCPTGYFVMSPGYTLSSSQITVFDVRVDVTSRTAIVGVQNQDELGGGGFTVYAACLRLQ</sequence>
<comment type="caution">
    <text evidence="3">The sequence shown here is derived from an EMBL/GenBank/DDBJ whole genome shotgun (WGS) entry which is preliminary data.</text>
</comment>
<feature type="region of interest" description="Disordered" evidence="1">
    <location>
        <begin position="127"/>
        <end position="193"/>
    </location>
</feature>
<evidence type="ECO:0000313" key="3">
    <source>
        <dbReference type="EMBL" id="MDT7043267.1"/>
    </source>
</evidence>
<evidence type="ECO:0008006" key="5">
    <source>
        <dbReference type="Google" id="ProtNLM"/>
    </source>
</evidence>
<dbReference type="InterPro" id="IPR013783">
    <property type="entry name" value="Ig-like_fold"/>
</dbReference>
<dbReference type="PANTHER" id="PTHR24637">
    <property type="entry name" value="COLLAGEN"/>
    <property type="match status" value="1"/>
</dbReference>